<protein>
    <recommendedName>
        <fullName evidence="4">SH3b domain-containing protein</fullName>
    </recommendedName>
</protein>
<comment type="caution">
    <text evidence="2">The sequence shown here is derived from an EMBL/GenBank/DDBJ whole genome shotgun (WGS) entry which is preliminary data.</text>
</comment>
<dbReference type="AlphaFoldDB" id="A0A1G2P816"/>
<accession>A0A1G2P816</accession>
<dbReference type="Proteomes" id="UP000176355">
    <property type="component" value="Unassembled WGS sequence"/>
</dbReference>
<keyword evidence="1" id="KW-0472">Membrane</keyword>
<organism evidence="2 3">
    <name type="scientific">Candidatus Taylorbacteria bacterium RIFCSPLOWO2_12_FULL_44_15c</name>
    <dbReference type="NCBI Taxonomy" id="1802333"/>
    <lineage>
        <taxon>Bacteria</taxon>
        <taxon>Candidatus Tayloriibacteriota</taxon>
    </lineage>
</organism>
<evidence type="ECO:0000313" key="2">
    <source>
        <dbReference type="EMBL" id="OHA44460.1"/>
    </source>
</evidence>
<dbReference type="EMBL" id="MHSL01000001">
    <property type="protein sequence ID" value="OHA44460.1"/>
    <property type="molecule type" value="Genomic_DNA"/>
</dbReference>
<dbReference type="STRING" id="1802333.A3G03_01845"/>
<evidence type="ECO:0000256" key="1">
    <source>
        <dbReference type="SAM" id="Phobius"/>
    </source>
</evidence>
<gene>
    <name evidence="2" type="ORF">A3G03_01845</name>
</gene>
<reference evidence="2 3" key="1">
    <citation type="journal article" date="2016" name="Nat. Commun.">
        <title>Thousands of microbial genomes shed light on interconnected biogeochemical processes in an aquifer system.</title>
        <authorList>
            <person name="Anantharaman K."/>
            <person name="Brown C.T."/>
            <person name="Hug L.A."/>
            <person name="Sharon I."/>
            <person name="Castelle C.J."/>
            <person name="Probst A.J."/>
            <person name="Thomas B.C."/>
            <person name="Singh A."/>
            <person name="Wilkins M.J."/>
            <person name="Karaoz U."/>
            <person name="Brodie E.L."/>
            <person name="Williams K.H."/>
            <person name="Hubbard S.S."/>
            <person name="Banfield J.F."/>
        </authorList>
    </citation>
    <scope>NUCLEOTIDE SEQUENCE [LARGE SCALE GENOMIC DNA]</scope>
</reference>
<name>A0A1G2P816_9BACT</name>
<proteinExistence type="predicted"/>
<sequence>MAEEKKDKKEKKSSNLMTGGLDWIIILLLLIILWRGLAGGLAGISNFFNKLNISLNPFVNTRSLSSYYSEKDKPPIGKMIFNKETGKAGKVADGPELRAGKRYWLVNYDDGTNGWVSEDALGEPVATAFSPGETPVGGRAVANGSMSVYAQLGGKIIGNQLDGAPGTITKGPEKFGGKDYFFIDFDNGLDGWVAADKLTDENGVLIKFGKTAEGSYAMTRDGKIGVITQGPEFRDGERYWPFKFQDGSSDWVKESDLLGVKIKNFDADNLVIGLKAAVAQSTAIYDAPGSEIIGYQKRGTSGTIVKGPMLADDSKHYWFVDFESGEDGWVAEDNLFVAVEHPLVNKFSSLARSAMTIFNLLLLTGVAYTLIRIAQISFTHHHKIKVEETKMRIGREVSHPRWEKVREHLSSENPNDWRLAVLEADIILGEMLEKMGYIKGETIGDKLKTIEKSDFTSLDQAWEAHRIRNMIAHEGTDYILTEREAGRVVGLYEQVFKEFRYI</sequence>
<keyword evidence="1" id="KW-0812">Transmembrane</keyword>
<keyword evidence="1" id="KW-1133">Transmembrane helix</keyword>
<evidence type="ECO:0008006" key="4">
    <source>
        <dbReference type="Google" id="ProtNLM"/>
    </source>
</evidence>
<feature type="transmembrane region" description="Helical" evidence="1">
    <location>
        <begin position="21"/>
        <end position="44"/>
    </location>
</feature>
<evidence type="ECO:0000313" key="3">
    <source>
        <dbReference type="Proteomes" id="UP000176355"/>
    </source>
</evidence>